<accession>A0ABY7BDV2</accession>
<organism evidence="1 2">
    <name type="scientific">Caldicellulosiruptor naganoensis</name>
    <dbReference type="NCBI Taxonomy" id="29324"/>
    <lineage>
        <taxon>Bacteria</taxon>
        <taxon>Bacillati</taxon>
        <taxon>Bacillota</taxon>
        <taxon>Bacillota incertae sedis</taxon>
        <taxon>Caldicellulosiruptorales</taxon>
        <taxon>Caldicellulosiruptoraceae</taxon>
        <taxon>Caldicellulosiruptor</taxon>
    </lineage>
</organism>
<protein>
    <recommendedName>
        <fullName evidence="3">Lipoprotein</fullName>
    </recommendedName>
</protein>
<dbReference type="PROSITE" id="PS51257">
    <property type="entry name" value="PROKAR_LIPOPROTEIN"/>
    <property type="match status" value="1"/>
</dbReference>
<sequence length="251" mass="29307">MRRKVIILVLVCTFIFAGCAGIGCAIYRGKAGTGKGVDAGAQKVVLASEQAEREGNITDVNQDNQNLTENQQKEDVDTAVYSDPTDRFTDKRIKELYGIILASSSALADFYYSDSWKRTSKDIAEHPEKYSELYILEWKSREELAMEAIKVYEGLLKELRENPQNWREVWKRYKEFTLDIRPKLLNVQYDWKIKEKWFFNTEEGKIHAKRNDIDRGDVEQWKKDYEIMLEKSRKETEESLKSFAEEAGIEY</sequence>
<evidence type="ECO:0008006" key="3">
    <source>
        <dbReference type="Google" id="ProtNLM"/>
    </source>
</evidence>
<dbReference type="Proteomes" id="UP001164745">
    <property type="component" value="Chromosome"/>
</dbReference>
<evidence type="ECO:0000313" key="1">
    <source>
        <dbReference type="EMBL" id="WAM31000.1"/>
    </source>
</evidence>
<evidence type="ECO:0000313" key="2">
    <source>
        <dbReference type="Proteomes" id="UP001164745"/>
    </source>
</evidence>
<dbReference type="RefSeq" id="WP_045165735.1">
    <property type="nucleotide sequence ID" value="NZ_CP113864.1"/>
</dbReference>
<reference evidence="1" key="1">
    <citation type="submission" date="2022-12" db="EMBL/GenBank/DDBJ databases">
        <authorList>
            <person name="Bing R.G."/>
            <person name="Willard D.J."/>
            <person name="Manesh M.J.H."/>
            <person name="Laemthong T."/>
            <person name="Crosby J.R."/>
            <person name="Kelly R.M."/>
        </authorList>
    </citation>
    <scope>NUCLEOTIDE SEQUENCE</scope>
    <source>
        <strain evidence="1">DSM 8991</strain>
    </source>
</reference>
<name>A0ABY7BDV2_9FIRM</name>
<proteinExistence type="predicted"/>
<dbReference type="EMBL" id="CP113864">
    <property type="protein sequence ID" value="WAM31000.1"/>
    <property type="molecule type" value="Genomic_DNA"/>
</dbReference>
<keyword evidence="2" id="KW-1185">Reference proteome</keyword>
<gene>
    <name evidence="1" type="ORF">OTJ99_001802</name>
</gene>